<gene>
    <name evidence="1" type="ORF">L6452_14433</name>
</gene>
<dbReference type="EMBL" id="CM042050">
    <property type="protein sequence ID" value="KAI3734951.1"/>
    <property type="molecule type" value="Genomic_DNA"/>
</dbReference>
<keyword evidence="2" id="KW-1185">Reference proteome</keyword>
<dbReference type="Proteomes" id="UP001055879">
    <property type="component" value="Linkage Group LG04"/>
</dbReference>
<name>A0ACB9CL41_ARCLA</name>
<evidence type="ECO:0000313" key="2">
    <source>
        <dbReference type="Proteomes" id="UP001055879"/>
    </source>
</evidence>
<organism evidence="1 2">
    <name type="scientific">Arctium lappa</name>
    <name type="common">Greater burdock</name>
    <name type="synonym">Lappa major</name>
    <dbReference type="NCBI Taxonomy" id="4217"/>
    <lineage>
        <taxon>Eukaryota</taxon>
        <taxon>Viridiplantae</taxon>
        <taxon>Streptophyta</taxon>
        <taxon>Embryophyta</taxon>
        <taxon>Tracheophyta</taxon>
        <taxon>Spermatophyta</taxon>
        <taxon>Magnoliopsida</taxon>
        <taxon>eudicotyledons</taxon>
        <taxon>Gunneridae</taxon>
        <taxon>Pentapetalae</taxon>
        <taxon>asterids</taxon>
        <taxon>campanulids</taxon>
        <taxon>Asterales</taxon>
        <taxon>Asteraceae</taxon>
        <taxon>Carduoideae</taxon>
        <taxon>Cardueae</taxon>
        <taxon>Arctiinae</taxon>
        <taxon>Arctium</taxon>
    </lineage>
</organism>
<proteinExistence type="predicted"/>
<protein>
    <submittedName>
        <fullName evidence="1">Uncharacterized protein</fullName>
    </submittedName>
</protein>
<comment type="caution">
    <text evidence="1">The sequence shown here is derived from an EMBL/GenBank/DDBJ whole genome shotgun (WGS) entry which is preliminary data.</text>
</comment>
<accession>A0ACB9CL41</accession>
<reference evidence="1 2" key="2">
    <citation type="journal article" date="2022" name="Mol. Ecol. Resour.">
        <title>The genomes of chicory, endive, great burdock and yacon provide insights into Asteraceae paleo-polyploidization history and plant inulin production.</title>
        <authorList>
            <person name="Fan W."/>
            <person name="Wang S."/>
            <person name="Wang H."/>
            <person name="Wang A."/>
            <person name="Jiang F."/>
            <person name="Liu H."/>
            <person name="Zhao H."/>
            <person name="Xu D."/>
            <person name="Zhang Y."/>
        </authorList>
    </citation>
    <scope>NUCLEOTIDE SEQUENCE [LARGE SCALE GENOMIC DNA]</scope>
    <source>
        <strain evidence="2">cv. Niubang</strain>
    </source>
</reference>
<evidence type="ECO:0000313" key="1">
    <source>
        <dbReference type="EMBL" id="KAI3734951.1"/>
    </source>
</evidence>
<reference evidence="2" key="1">
    <citation type="journal article" date="2022" name="Mol. Ecol. Resour.">
        <title>The genomes of chicory, endive, great burdock and yacon provide insights into Asteraceae palaeo-polyploidization history and plant inulin production.</title>
        <authorList>
            <person name="Fan W."/>
            <person name="Wang S."/>
            <person name="Wang H."/>
            <person name="Wang A."/>
            <person name="Jiang F."/>
            <person name="Liu H."/>
            <person name="Zhao H."/>
            <person name="Xu D."/>
            <person name="Zhang Y."/>
        </authorList>
    </citation>
    <scope>NUCLEOTIDE SEQUENCE [LARGE SCALE GENOMIC DNA]</scope>
    <source>
        <strain evidence="2">cv. Niubang</strain>
    </source>
</reference>
<sequence length="102" mass="11300">MEIYNQKSKKSYISIQIVEKSGTRGDEGTSDDDDDDDDDDDVGLNTGDDVTRAPASSVGGVSHYDDDVNYDVDNLDDPTTLNRLEKYGTLHYNQWDEGSSDV</sequence>